<dbReference type="Proteomes" id="UP000320176">
    <property type="component" value="Unassembled WGS sequence"/>
</dbReference>
<dbReference type="EMBL" id="SJPN01000005">
    <property type="protein sequence ID" value="TWU01055.1"/>
    <property type="molecule type" value="Genomic_DNA"/>
</dbReference>
<comment type="caution">
    <text evidence="1">The sequence shown here is derived from an EMBL/GenBank/DDBJ whole genome shotgun (WGS) entry which is preliminary data.</text>
</comment>
<dbReference type="RefSeq" id="WP_146521558.1">
    <property type="nucleotide sequence ID" value="NZ_CP151726.1"/>
</dbReference>
<name>A0A5C6AM14_9BACT</name>
<organism evidence="1 2">
    <name type="scientific">Stieleria varia</name>
    <dbReference type="NCBI Taxonomy" id="2528005"/>
    <lineage>
        <taxon>Bacteria</taxon>
        <taxon>Pseudomonadati</taxon>
        <taxon>Planctomycetota</taxon>
        <taxon>Planctomycetia</taxon>
        <taxon>Pirellulales</taxon>
        <taxon>Pirellulaceae</taxon>
        <taxon>Stieleria</taxon>
    </lineage>
</organism>
<reference evidence="1 2" key="1">
    <citation type="submission" date="2019-02" db="EMBL/GenBank/DDBJ databases">
        <title>Deep-cultivation of Planctomycetes and their phenomic and genomic characterization uncovers novel biology.</title>
        <authorList>
            <person name="Wiegand S."/>
            <person name="Jogler M."/>
            <person name="Boedeker C."/>
            <person name="Pinto D."/>
            <person name="Vollmers J."/>
            <person name="Rivas-Marin E."/>
            <person name="Kohn T."/>
            <person name="Peeters S.H."/>
            <person name="Heuer A."/>
            <person name="Rast P."/>
            <person name="Oberbeckmann S."/>
            <person name="Bunk B."/>
            <person name="Jeske O."/>
            <person name="Meyerdierks A."/>
            <person name="Storesund J.E."/>
            <person name="Kallscheuer N."/>
            <person name="Luecker S."/>
            <person name="Lage O.M."/>
            <person name="Pohl T."/>
            <person name="Merkel B.J."/>
            <person name="Hornburger P."/>
            <person name="Mueller R.-W."/>
            <person name="Bruemmer F."/>
            <person name="Labrenz M."/>
            <person name="Spormann A.M."/>
            <person name="Op Den Camp H."/>
            <person name="Overmann J."/>
            <person name="Amann R."/>
            <person name="Jetten M.S.M."/>
            <person name="Mascher T."/>
            <person name="Medema M.H."/>
            <person name="Devos D.P."/>
            <person name="Kaster A.-K."/>
            <person name="Ovreas L."/>
            <person name="Rohde M."/>
            <person name="Galperin M.Y."/>
            <person name="Jogler C."/>
        </authorList>
    </citation>
    <scope>NUCLEOTIDE SEQUENCE [LARGE SCALE GENOMIC DNA]</scope>
    <source>
        <strain evidence="1 2">Pla52n</strain>
    </source>
</reference>
<accession>A0A5C6AM14</accession>
<gene>
    <name evidence="1" type="ORF">Pla52n_44260</name>
</gene>
<evidence type="ECO:0000313" key="2">
    <source>
        <dbReference type="Proteomes" id="UP000320176"/>
    </source>
</evidence>
<protein>
    <submittedName>
        <fullName evidence="1">Uncharacterized protein</fullName>
    </submittedName>
</protein>
<proteinExistence type="predicted"/>
<dbReference type="AlphaFoldDB" id="A0A5C6AM14"/>
<keyword evidence="2" id="KW-1185">Reference proteome</keyword>
<sequence length="185" mass="21321">MNTMRRRFRISPTDALVVFVIAGVLIALLIPAIRAAREVSLAGSDIPATLPNETRRVHHGNGMSLIAPEHWKPALYHSDRDEHWLGVHHGLRYQSTIWIERLTEPIDVSHFPDTFQFHGHDCPNRVTINESKTLDDWKYWQLFRHETIVTKGDETYSIGFETHQDIHKLPSIVNEYLQSIALPDT</sequence>
<evidence type="ECO:0000313" key="1">
    <source>
        <dbReference type="EMBL" id="TWU01055.1"/>
    </source>
</evidence>